<dbReference type="Gene3D" id="2.60.40.1250">
    <property type="entry name" value="Thiol:disulfide interchange protein DsbD, N-terminal domain"/>
    <property type="match status" value="1"/>
</dbReference>
<feature type="transmembrane region" description="Helical" evidence="7">
    <location>
        <begin position="371"/>
        <end position="394"/>
    </location>
</feature>
<evidence type="ECO:0000256" key="5">
    <source>
        <dbReference type="ARBA" id="ARBA00023136"/>
    </source>
</evidence>
<evidence type="ECO:0000256" key="7">
    <source>
        <dbReference type="SAM" id="Phobius"/>
    </source>
</evidence>
<evidence type="ECO:0000256" key="2">
    <source>
        <dbReference type="ARBA" id="ARBA00022692"/>
    </source>
</evidence>
<comment type="subcellular location">
    <subcellularLocation>
        <location evidence="1">Membrane</location>
        <topology evidence="1">Multi-pass membrane protein</topology>
    </subcellularLocation>
</comment>
<dbReference type="CDD" id="cd02953">
    <property type="entry name" value="DsbDgamma"/>
    <property type="match status" value="1"/>
</dbReference>
<feature type="domain" description="Cytochrome C biogenesis protein transmembrane" evidence="8">
    <location>
        <begin position="217"/>
        <end position="427"/>
    </location>
</feature>
<dbReference type="RefSeq" id="WP_290260646.1">
    <property type="nucleotide sequence ID" value="NZ_JAUFQG010000004.1"/>
</dbReference>
<evidence type="ECO:0000256" key="6">
    <source>
        <dbReference type="ARBA" id="ARBA00023284"/>
    </source>
</evidence>
<evidence type="ECO:0000259" key="8">
    <source>
        <dbReference type="Pfam" id="PF02683"/>
    </source>
</evidence>
<accession>A0ABV8V5L2</accession>
<evidence type="ECO:0000313" key="11">
    <source>
        <dbReference type="Proteomes" id="UP001595840"/>
    </source>
</evidence>
<reference evidence="11" key="1">
    <citation type="journal article" date="2019" name="Int. J. Syst. Evol. Microbiol.">
        <title>The Global Catalogue of Microorganisms (GCM) 10K type strain sequencing project: providing services to taxonomists for standard genome sequencing and annotation.</title>
        <authorList>
            <consortium name="The Broad Institute Genomics Platform"/>
            <consortium name="The Broad Institute Genome Sequencing Center for Infectious Disease"/>
            <person name="Wu L."/>
            <person name="Ma J."/>
        </authorList>
    </citation>
    <scope>NUCLEOTIDE SEQUENCE [LARGE SCALE GENOMIC DNA]</scope>
    <source>
        <strain evidence="11">CECT 8570</strain>
    </source>
</reference>
<keyword evidence="6" id="KW-0676">Redox-active center</keyword>
<dbReference type="Pfam" id="PF11412">
    <property type="entry name" value="DsbD_N"/>
    <property type="match status" value="1"/>
</dbReference>
<feature type="transmembrane region" description="Helical" evidence="7">
    <location>
        <begin position="414"/>
        <end position="433"/>
    </location>
</feature>
<proteinExistence type="predicted"/>
<keyword evidence="5 7" id="KW-0472">Membrane</keyword>
<dbReference type="PROSITE" id="PS00194">
    <property type="entry name" value="THIOREDOXIN_1"/>
    <property type="match status" value="1"/>
</dbReference>
<protein>
    <submittedName>
        <fullName evidence="10">Protein-disulfide reductase DsbD family protein</fullName>
    </submittedName>
</protein>
<dbReference type="Gene3D" id="3.40.30.10">
    <property type="entry name" value="Glutaredoxin"/>
    <property type="match status" value="1"/>
</dbReference>
<dbReference type="SUPFAM" id="SSF74863">
    <property type="entry name" value="Thiol:disulfide interchange protein DsbD, N-terminal domain (DsbD-alpha)"/>
    <property type="match status" value="1"/>
</dbReference>
<dbReference type="InterPro" id="IPR036249">
    <property type="entry name" value="Thioredoxin-like_sf"/>
</dbReference>
<dbReference type="InterPro" id="IPR017937">
    <property type="entry name" value="Thioredoxin_CS"/>
</dbReference>
<evidence type="ECO:0000256" key="1">
    <source>
        <dbReference type="ARBA" id="ARBA00004141"/>
    </source>
</evidence>
<feature type="transmembrane region" description="Helical" evidence="7">
    <location>
        <begin position="259"/>
        <end position="279"/>
    </location>
</feature>
<evidence type="ECO:0000259" key="9">
    <source>
        <dbReference type="Pfam" id="PF11412"/>
    </source>
</evidence>
<feature type="transmembrane region" description="Helical" evidence="7">
    <location>
        <begin position="214"/>
        <end position="238"/>
    </location>
</feature>
<keyword evidence="2 7" id="KW-0812">Transmembrane</keyword>
<dbReference type="Proteomes" id="UP001595840">
    <property type="component" value="Unassembled WGS sequence"/>
</dbReference>
<dbReference type="InterPro" id="IPR035671">
    <property type="entry name" value="DsbD_gamma"/>
</dbReference>
<keyword evidence="3" id="KW-0201">Cytochrome c-type biogenesis</keyword>
<sequence length="604" mass="65683">MNHMTGTFQGTLQNSAHSARYGTLVPALQTLAILILLALVSSQSAVAQLAQPASLSGEAEFLPIEEAYQTLPFSNQTSLQLEWRISPGYYLYQERFKLLARQQGKTLTLNPLWPKGKHKYDEYFERELEVFYNGLNLDLPNSGLDLTQDFSLHLQSQGCADAGLCYPPRDQQFNYSAQSQTFTEQAPTPLAQVSAASPTTEPLATALPPSNTSWLVAILLAMLGGSVLNLMPCVFPVLSIKALSLASSGEDGAHRKLHGWAYTAGVVLSFVAIAGALLIVRAGGEAVGWGFQLQSPLLILGLVYLFFVLGMALLGALEIGTGLANIGGNLANAGGLKGSFFTGTLATLVASPCTAPFMGTALGYAMTQSPAASLSVFAALGFGMALPFLALCYVPHLHKWLPKPGAWMETFKEILAFPLFLTAIWLLWVLGRQTSTDELIMALCGLLALGFALWLWRFKNWFAKLCLLGALALAVLLPLSSKDVSTDHWDAYDSSQWQQQRQQGQPIFVNVTADWCLTCLANEKLVFSQQSVQIEIADADLMLIKADWTKYNPEITALLAQYQRNGVPLYLMFPADPEAKPEILPQLLTPDIFLEALNRAIAGN</sequence>
<dbReference type="Pfam" id="PF02683">
    <property type="entry name" value="DsbD_TM"/>
    <property type="match status" value="1"/>
</dbReference>
<feature type="transmembrane region" description="Helical" evidence="7">
    <location>
        <begin position="21"/>
        <end position="40"/>
    </location>
</feature>
<keyword evidence="4 7" id="KW-1133">Transmembrane helix</keyword>
<dbReference type="SUPFAM" id="SSF52833">
    <property type="entry name" value="Thioredoxin-like"/>
    <property type="match status" value="1"/>
</dbReference>
<dbReference type="PANTHER" id="PTHR32234:SF3">
    <property type="entry name" value="SUPPRESSION OF COPPER SENSITIVITY PROTEIN"/>
    <property type="match status" value="1"/>
</dbReference>
<evidence type="ECO:0000313" key="10">
    <source>
        <dbReference type="EMBL" id="MFC4362319.1"/>
    </source>
</evidence>
<feature type="transmembrane region" description="Helical" evidence="7">
    <location>
        <begin position="340"/>
        <end position="365"/>
    </location>
</feature>
<dbReference type="InterPro" id="IPR028250">
    <property type="entry name" value="DsbDN"/>
</dbReference>
<comment type="caution">
    <text evidence="10">The sequence shown here is derived from an EMBL/GenBank/DDBJ whole genome shotgun (WGS) entry which is preliminary data.</text>
</comment>
<dbReference type="PANTHER" id="PTHR32234">
    <property type="entry name" value="THIOL:DISULFIDE INTERCHANGE PROTEIN DSBD"/>
    <property type="match status" value="1"/>
</dbReference>
<name>A0ABV8V5L2_9GAMM</name>
<feature type="transmembrane region" description="Helical" evidence="7">
    <location>
        <begin position="299"/>
        <end position="319"/>
    </location>
</feature>
<dbReference type="EMBL" id="JBHSCX010000006">
    <property type="protein sequence ID" value="MFC4362319.1"/>
    <property type="molecule type" value="Genomic_DNA"/>
</dbReference>
<gene>
    <name evidence="10" type="ORF">ACFOX3_08395</name>
</gene>
<evidence type="ECO:0000256" key="3">
    <source>
        <dbReference type="ARBA" id="ARBA00022748"/>
    </source>
</evidence>
<evidence type="ECO:0000256" key="4">
    <source>
        <dbReference type="ARBA" id="ARBA00022989"/>
    </source>
</evidence>
<dbReference type="InterPro" id="IPR036929">
    <property type="entry name" value="DsbDN_sf"/>
</dbReference>
<organism evidence="10 11">
    <name type="scientific">Simiduia curdlanivorans</name>
    <dbReference type="NCBI Taxonomy" id="1492769"/>
    <lineage>
        <taxon>Bacteria</taxon>
        <taxon>Pseudomonadati</taxon>
        <taxon>Pseudomonadota</taxon>
        <taxon>Gammaproteobacteria</taxon>
        <taxon>Cellvibrionales</taxon>
        <taxon>Cellvibrionaceae</taxon>
        <taxon>Simiduia</taxon>
    </lineage>
</organism>
<dbReference type="InterPro" id="IPR003834">
    <property type="entry name" value="Cyt_c_assmbl_TM_dom"/>
</dbReference>
<dbReference type="Pfam" id="PF13899">
    <property type="entry name" value="Thioredoxin_7"/>
    <property type="match status" value="1"/>
</dbReference>
<feature type="transmembrane region" description="Helical" evidence="7">
    <location>
        <begin position="439"/>
        <end position="456"/>
    </location>
</feature>
<keyword evidence="11" id="KW-1185">Reference proteome</keyword>
<feature type="domain" description="Thiol:disulfide interchange protein DsbD N-terminal" evidence="9">
    <location>
        <begin position="59"/>
        <end position="175"/>
    </location>
</feature>